<accession>A0A0C1G478</accession>
<evidence type="ECO:0000313" key="2">
    <source>
        <dbReference type="EMBL" id="KIA94919.1"/>
    </source>
</evidence>
<keyword evidence="1" id="KW-0812">Transmembrane</keyword>
<dbReference type="AlphaFoldDB" id="A0A0C1G478"/>
<keyword evidence="1" id="KW-1133">Transmembrane helix</keyword>
<dbReference type="EMBL" id="JSYN01000007">
    <property type="protein sequence ID" value="KIA94919.1"/>
    <property type="molecule type" value="Genomic_DNA"/>
</dbReference>
<sequence>MKQTENHEQLSALHISHKQHWILKFTKTWIVLALGLIMGGLFLNHIYEMSHQIYYLFGCHFLIILGEAIFVMFTLHLLVEKRNHDYSYFLLQEQSKNFNGEFNSLIKEFKQETKETLEDLKVNGIFTAILREKLPHQIVEKMISSKFLNAAILRERLKLTFDFLRIEGDNIIFNQRMDFDLRYISGSKSHYEYDLYLKLSKTPVAEYKFKEAGHGSNNDWNKLFYKGDGSGGIKKESGDVYKMATPALIAKNEKISFYQILEASYNIAGEGTIDNYFSNLHTIDMAIEINNFPEAYSFMVYPTFPRTNFNPRTSGTKISYDLIEFLVPGQGFSFSISKK</sequence>
<gene>
    <name evidence="2" type="ORF">OC25_08270</name>
</gene>
<keyword evidence="3" id="KW-1185">Reference proteome</keyword>
<proteinExistence type="predicted"/>
<feature type="transmembrane region" description="Helical" evidence="1">
    <location>
        <begin position="28"/>
        <end position="47"/>
    </location>
</feature>
<dbReference type="OrthoDB" id="796057at2"/>
<organism evidence="2 3">
    <name type="scientific">Pedobacter kyungheensis</name>
    <dbReference type="NCBI Taxonomy" id="1069985"/>
    <lineage>
        <taxon>Bacteria</taxon>
        <taxon>Pseudomonadati</taxon>
        <taxon>Bacteroidota</taxon>
        <taxon>Sphingobacteriia</taxon>
        <taxon>Sphingobacteriales</taxon>
        <taxon>Sphingobacteriaceae</taxon>
        <taxon>Pedobacter</taxon>
    </lineage>
</organism>
<evidence type="ECO:0000256" key="1">
    <source>
        <dbReference type="SAM" id="Phobius"/>
    </source>
</evidence>
<reference evidence="2 3" key="1">
    <citation type="submission" date="2014-10" db="EMBL/GenBank/DDBJ databases">
        <title>Pedobacter Kyungheensis.</title>
        <authorList>
            <person name="Anderson B.M."/>
            <person name="Newman J.D."/>
        </authorList>
    </citation>
    <scope>NUCLEOTIDE SEQUENCE [LARGE SCALE GENOMIC DNA]</scope>
    <source>
        <strain evidence="2 3">KACC 16221</strain>
    </source>
</reference>
<feature type="transmembrane region" description="Helical" evidence="1">
    <location>
        <begin position="53"/>
        <end position="79"/>
    </location>
</feature>
<dbReference type="RefSeq" id="WP_039474172.1">
    <property type="nucleotide sequence ID" value="NZ_JSYN01000007.1"/>
</dbReference>
<evidence type="ECO:0000313" key="3">
    <source>
        <dbReference type="Proteomes" id="UP000031246"/>
    </source>
</evidence>
<protein>
    <submittedName>
        <fullName evidence="2">Uncharacterized protein</fullName>
    </submittedName>
</protein>
<name>A0A0C1G478_9SPHI</name>
<dbReference type="Proteomes" id="UP000031246">
    <property type="component" value="Unassembled WGS sequence"/>
</dbReference>
<keyword evidence="1" id="KW-0472">Membrane</keyword>
<comment type="caution">
    <text evidence="2">The sequence shown here is derived from an EMBL/GenBank/DDBJ whole genome shotgun (WGS) entry which is preliminary data.</text>
</comment>